<evidence type="ECO:0000256" key="2">
    <source>
        <dbReference type="SAM" id="Phobius"/>
    </source>
</evidence>
<evidence type="ECO:0000313" key="3">
    <source>
        <dbReference type="EMBL" id="GKT33142.1"/>
    </source>
</evidence>
<keyword evidence="4" id="KW-1185">Reference proteome</keyword>
<feature type="compositionally biased region" description="Basic and acidic residues" evidence="1">
    <location>
        <begin position="533"/>
        <end position="544"/>
    </location>
</feature>
<dbReference type="Proteomes" id="UP001057375">
    <property type="component" value="Unassembled WGS sequence"/>
</dbReference>
<evidence type="ECO:0000313" key="4">
    <source>
        <dbReference type="Proteomes" id="UP001057375"/>
    </source>
</evidence>
<feature type="compositionally biased region" description="Basic and acidic residues" evidence="1">
    <location>
        <begin position="503"/>
        <end position="516"/>
    </location>
</feature>
<keyword evidence="2" id="KW-0812">Transmembrane</keyword>
<protein>
    <submittedName>
        <fullName evidence="3">Uncharacterized protein</fullName>
    </submittedName>
</protein>
<sequence length="590" mass="65220">MEECLGYTCTALTVITLILLIASIEDVSSSSTFSRFKNSLATMSMTLEINSTTFSLDINDFTAYSDVSCGVDDDDMAALEERGISSSDMDSFFYRLSPLTSSDFSDVSGLDFYAKIELFEDSTSNLSISKKFVYSELTDTEGEYDYCSSGKLECSTGLFQSKCVSVSYAEALNIGITPKHTSTYPNTYDVSGGYVNFANWYYYSTDSYSCSSVDYLPVSSLSLNIYDITTYCGIYQTEYGGDLGNNQTWLIEIGTISLIIGGCCVASIEDVSSSSTFSRFKNSLATMSMTLEINGTTFSLDINDFTAYSDESCGVDNDDMAALEERDSTSNLSITKKYVYSDITTTDSEGDCDSYQRQCSYKCVSVSYAKALNIGITPKHTSTYPNTYDVIGDDVNFANWNNYSYSSYSCSSVDYIPVSSLSLNIYDITTYCGIYQTHYGGDLGTDLSNLIKIGTILLIIGGCCGAIVIILFLISICDVESCFSSCSSLFYSCKTSHERKKTQREEERKKRAEQRQRQRAMRSSTYQPESELGDQRIDLEDRSHSPLYQPSSQPIQPLPDEVVAQGEQDESGQTFIPVSVILARMQAGEM</sequence>
<comment type="caution">
    <text evidence="3">The sequence shown here is derived from an EMBL/GenBank/DDBJ whole genome shotgun (WGS) entry which is preliminary data.</text>
</comment>
<evidence type="ECO:0000256" key="1">
    <source>
        <dbReference type="SAM" id="MobiDB-lite"/>
    </source>
</evidence>
<dbReference type="EMBL" id="BQXS01010149">
    <property type="protein sequence ID" value="GKT33142.1"/>
    <property type="molecule type" value="Genomic_DNA"/>
</dbReference>
<proteinExistence type="predicted"/>
<name>A0ABQ5KKV7_9EUKA</name>
<keyword evidence="2" id="KW-1133">Transmembrane helix</keyword>
<keyword evidence="2" id="KW-0472">Membrane</keyword>
<feature type="transmembrane region" description="Helical" evidence="2">
    <location>
        <begin position="6"/>
        <end position="27"/>
    </location>
</feature>
<accession>A0ABQ5KKV7</accession>
<organism evidence="3 4">
    <name type="scientific">Aduncisulcus paluster</name>
    <dbReference type="NCBI Taxonomy" id="2918883"/>
    <lineage>
        <taxon>Eukaryota</taxon>
        <taxon>Metamonada</taxon>
        <taxon>Carpediemonas-like organisms</taxon>
        <taxon>Aduncisulcus</taxon>
    </lineage>
</organism>
<reference evidence="3" key="1">
    <citation type="submission" date="2022-03" db="EMBL/GenBank/DDBJ databases">
        <title>Draft genome sequence of Aduncisulcus paluster, a free-living microaerophilic Fornicata.</title>
        <authorList>
            <person name="Yuyama I."/>
            <person name="Kume K."/>
            <person name="Tamura T."/>
            <person name="Inagaki Y."/>
            <person name="Hashimoto T."/>
        </authorList>
    </citation>
    <scope>NUCLEOTIDE SEQUENCE</scope>
    <source>
        <strain evidence="3">NY0171</strain>
    </source>
</reference>
<feature type="region of interest" description="Disordered" evidence="1">
    <location>
        <begin position="500"/>
        <end position="571"/>
    </location>
</feature>
<feature type="compositionally biased region" description="Polar residues" evidence="1">
    <location>
        <begin position="546"/>
        <end position="555"/>
    </location>
</feature>
<gene>
    <name evidence="3" type="ORF">ADUPG1_007143</name>
</gene>
<feature type="transmembrane region" description="Helical" evidence="2">
    <location>
        <begin position="456"/>
        <end position="476"/>
    </location>
</feature>